<accession>A0A8S5UG38</accession>
<evidence type="ECO:0000313" key="2">
    <source>
        <dbReference type="EMBL" id="DAF93457.1"/>
    </source>
</evidence>
<dbReference type="EMBL" id="BK016086">
    <property type="protein sequence ID" value="DAF93457.1"/>
    <property type="molecule type" value="Genomic_DNA"/>
</dbReference>
<proteinExistence type="predicted"/>
<reference evidence="2" key="1">
    <citation type="journal article" date="2021" name="Proc. Natl. Acad. Sci. U.S.A.">
        <title>A Catalog of Tens of Thousands of Viruses from Human Metagenomes Reveals Hidden Associations with Chronic Diseases.</title>
        <authorList>
            <person name="Tisza M.J."/>
            <person name="Buck C.B."/>
        </authorList>
    </citation>
    <scope>NUCLEOTIDE SEQUENCE</scope>
    <source>
        <strain evidence="2">Ctshb19</strain>
    </source>
</reference>
<evidence type="ECO:0000256" key="1">
    <source>
        <dbReference type="SAM" id="Phobius"/>
    </source>
</evidence>
<name>A0A8S5UG38_9CAUD</name>
<organism evidence="2">
    <name type="scientific">Myoviridae sp. ctshb19</name>
    <dbReference type="NCBI Taxonomy" id="2825194"/>
    <lineage>
        <taxon>Viruses</taxon>
        <taxon>Duplodnaviria</taxon>
        <taxon>Heunggongvirae</taxon>
        <taxon>Uroviricota</taxon>
        <taxon>Caudoviricetes</taxon>
    </lineage>
</organism>
<keyword evidence="1" id="KW-0472">Membrane</keyword>
<sequence>MAWYWWLLVLWTLWAAWGFRYSWINHDVKWWAWPIVFLAMYIWQPTMFLMDLWIIKDNLVKKMRKKN</sequence>
<feature type="transmembrane region" description="Helical" evidence="1">
    <location>
        <begin position="30"/>
        <end position="55"/>
    </location>
</feature>
<keyword evidence="1" id="KW-0812">Transmembrane</keyword>
<protein>
    <submittedName>
        <fullName evidence="2">Uncharacterized protein</fullName>
    </submittedName>
</protein>
<keyword evidence="1" id="KW-1133">Transmembrane helix</keyword>